<evidence type="ECO:0000313" key="1">
    <source>
        <dbReference type="EMBL" id="MBX45152.1"/>
    </source>
</evidence>
<sequence>MNPIPFWAVVNL</sequence>
<name>A0A2P2NRL9_RHIMU</name>
<organism evidence="1">
    <name type="scientific">Rhizophora mucronata</name>
    <name type="common">Asiatic mangrove</name>
    <dbReference type="NCBI Taxonomy" id="61149"/>
    <lineage>
        <taxon>Eukaryota</taxon>
        <taxon>Viridiplantae</taxon>
        <taxon>Streptophyta</taxon>
        <taxon>Embryophyta</taxon>
        <taxon>Tracheophyta</taxon>
        <taxon>Spermatophyta</taxon>
        <taxon>Magnoliopsida</taxon>
        <taxon>eudicotyledons</taxon>
        <taxon>Gunneridae</taxon>
        <taxon>Pentapetalae</taxon>
        <taxon>rosids</taxon>
        <taxon>fabids</taxon>
        <taxon>Malpighiales</taxon>
        <taxon>Rhizophoraceae</taxon>
        <taxon>Rhizophora</taxon>
    </lineage>
</organism>
<accession>A0A2P2NRL9</accession>
<protein>
    <submittedName>
        <fullName evidence="1">Uncharacterized protein</fullName>
    </submittedName>
</protein>
<proteinExistence type="predicted"/>
<dbReference type="EMBL" id="GGEC01064668">
    <property type="protein sequence ID" value="MBX45152.1"/>
    <property type="molecule type" value="Transcribed_RNA"/>
</dbReference>
<reference evidence="1" key="1">
    <citation type="submission" date="2018-02" db="EMBL/GenBank/DDBJ databases">
        <title>Rhizophora mucronata_Transcriptome.</title>
        <authorList>
            <person name="Meera S.P."/>
            <person name="Sreeshan A."/>
            <person name="Augustine A."/>
        </authorList>
    </citation>
    <scope>NUCLEOTIDE SEQUENCE</scope>
    <source>
        <tissue evidence="1">Leaf</tissue>
    </source>
</reference>